<dbReference type="PANTHER" id="PTHR30050">
    <property type="entry name" value="CHROMOSOMAL REPLICATION INITIATOR PROTEIN DNAA"/>
    <property type="match status" value="1"/>
</dbReference>
<dbReference type="CDD" id="cd00009">
    <property type="entry name" value="AAA"/>
    <property type="match status" value="1"/>
</dbReference>
<evidence type="ECO:0000313" key="12">
    <source>
        <dbReference type="EMBL" id="OUN89653.1"/>
    </source>
</evidence>
<keyword evidence="2 7" id="KW-0235">DNA replication</keyword>
<keyword evidence="13" id="KW-1185">Reference proteome</keyword>
<evidence type="ECO:0000256" key="3">
    <source>
        <dbReference type="ARBA" id="ARBA00022741"/>
    </source>
</evidence>
<dbReference type="PRINTS" id="PR00051">
    <property type="entry name" value="DNAA"/>
</dbReference>
<dbReference type="SMART" id="SM00760">
    <property type="entry name" value="Bac_DnaA_C"/>
    <property type="match status" value="1"/>
</dbReference>
<feature type="compositionally biased region" description="Basic and acidic residues" evidence="9">
    <location>
        <begin position="91"/>
        <end position="101"/>
    </location>
</feature>
<evidence type="ECO:0000256" key="4">
    <source>
        <dbReference type="ARBA" id="ARBA00022840"/>
    </source>
</evidence>
<keyword evidence="3 7" id="KW-0547">Nucleotide-binding</keyword>
<dbReference type="GO" id="GO:0005524">
    <property type="term" value="F:ATP binding"/>
    <property type="evidence" value="ECO:0007669"/>
    <property type="project" value="UniProtKB-KW"/>
</dbReference>
<proteinExistence type="inferred from homology"/>
<dbReference type="InterPro" id="IPR010921">
    <property type="entry name" value="Trp_repressor/repl_initiator"/>
</dbReference>
<dbReference type="RefSeq" id="WP_094334840.1">
    <property type="nucleotide sequence ID" value="NZ_NFIE01000002.1"/>
</dbReference>
<evidence type="ECO:0000256" key="8">
    <source>
        <dbReference type="RuleBase" id="RU004227"/>
    </source>
</evidence>
<dbReference type="SUPFAM" id="SSF48295">
    <property type="entry name" value="TrpR-like"/>
    <property type="match status" value="1"/>
</dbReference>
<protein>
    <recommendedName>
        <fullName evidence="7">Chromosomal replication initiator protein DnaA</fullName>
    </recommendedName>
</protein>
<dbReference type="GO" id="GO:0006275">
    <property type="term" value="P:regulation of DNA replication"/>
    <property type="evidence" value="ECO:0007669"/>
    <property type="project" value="InterPro"/>
</dbReference>
<dbReference type="Pfam" id="PF08299">
    <property type="entry name" value="Bac_DnaA_C"/>
    <property type="match status" value="1"/>
</dbReference>
<evidence type="ECO:0000256" key="9">
    <source>
        <dbReference type="SAM" id="MobiDB-lite"/>
    </source>
</evidence>
<evidence type="ECO:0000313" key="13">
    <source>
        <dbReference type="Proteomes" id="UP000195781"/>
    </source>
</evidence>
<name>A0A1Y3XVR2_9ACTN</name>
<accession>A0A1Y3XVR2</accession>
<dbReference type="CDD" id="cd06571">
    <property type="entry name" value="Bac_DnaA_C"/>
    <property type="match status" value="1"/>
</dbReference>
<gene>
    <name evidence="12" type="ORF">B5G02_01065</name>
</gene>
<feature type="region of interest" description="Disordered" evidence="9">
    <location>
        <begin position="85"/>
        <end position="142"/>
    </location>
</feature>
<dbReference type="InterPro" id="IPR027417">
    <property type="entry name" value="P-loop_NTPase"/>
</dbReference>
<dbReference type="GO" id="GO:0006270">
    <property type="term" value="P:DNA replication initiation"/>
    <property type="evidence" value="ECO:0007669"/>
    <property type="project" value="InterPro"/>
</dbReference>
<keyword evidence="4 7" id="KW-0067">ATP-binding</keyword>
<dbReference type="InterPro" id="IPR013159">
    <property type="entry name" value="DnaA_C"/>
</dbReference>
<feature type="domain" description="AAA+ ATPase" evidence="10">
    <location>
        <begin position="226"/>
        <end position="354"/>
    </location>
</feature>
<comment type="caution">
    <text evidence="12">The sequence shown here is derived from an EMBL/GenBank/DDBJ whole genome shotgun (WGS) entry which is preliminary data.</text>
</comment>
<evidence type="ECO:0000256" key="2">
    <source>
        <dbReference type="ARBA" id="ARBA00022705"/>
    </source>
</evidence>
<dbReference type="Gene3D" id="3.40.50.300">
    <property type="entry name" value="P-loop containing nucleotide triphosphate hydrolases"/>
    <property type="match status" value="1"/>
</dbReference>
<evidence type="ECO:0000256" key="6">
    <source>
        <dbReference type="ARBA" id="ARBA00023125"/>
    </source>
</evidence>
<dbReference type="InterPro" id="IPR018312">
    <property type="entry name" value="Chromosome_initiator_DnaA_CS"/>
</dbReference>
<dbReference type="EMBL" id="NFIE01000002">
    <property type="protein sequence ID" value="OUN89653.1"/>
    <property type="molecule type" value="Genomic_DNA"/>
</dbReference>
<dbReference type="GO" id="GO:0003688">
    <property type="term" value="F:DNA replication origin binding"/>
    <property type="evidence" value="ECO:0007669"/>
    <property type="project" value="InterPro"/>
</dbReference>
<dbReference type="OrthoDB" id="9807019at2"/>
<keyword evidence="5" id="KW-0446">Lipid-binding</keyword>
<comment type="function">
    <text evidence="7">Plays an essential role in the initiation and regulation of chromosomal replication. ATP-DnaA binds to the origin of replication (oriC) to initiate formation of the DNA replication initiation complex once per cell cycle. Binds the DnaA box (a 9 base pair repeat at the origin) and separates the double-stranded (ds)DNA. Forms a right-handed helical filament on oriC DNA; dsDNA binds to the exterior of the filament while single-stranded (ss)DNA is stabiized in the filament's interior. The ATP-DnaA-oriC complex binds and stabilizes one strand of the AT-rich DNA unwinding element (DUE), permitting loading of DNA polymerase. After initiation quickly degrades to an ADP-DnaA complex that is not apt for DNA replication. Binds acidic phospholipids.</text>
</comment>
<dbReference type="InterPro" id="IPR003593">
    <property type="entry name" value="AAA+_ATPase"/>
</dbReference>
<keyword evidence="6 7" id="KW-0238">DNA-binding</keyword>
<reference evidence="13" key="1">
    <citation type="submission" date="2017-04" db="EMBL/GenBank/DDBJ databases">
        <title>Function of individual gut microbiota members based on whole genome sequencing of pure cultures obtained from chicken caecum.</title>
        <authorList>
            <person name="Medvecky M."/>
            <person name="Cejkova D."/>
            <person name="Polansky O."/>
            <person name="Karasova D."/>
            <person name="Kubasova T."/>
            <person name="Cizek A."/>
            <person name="Rychlik I."/>
        </authorList>
    </citation>
    <scope>NUCLEOTIDE SEQUENCE [LARGE SCALE GENOMIC DNA]</scope>
    <source>
        <strain evidence="13">An5</strain>
    </source>
</reference>
<feature type="compositionally biased region" description="Pro residues" evidence="9">
    <location>
        <begin position="121"/>
        <end position="133"/>
    </location>
</feature>
<dbReference type="InterPro" id="IPR020591">
    <property type="entry name" value="Chromosome_initiator_DnaA-like"/>
</dbReference>
<dbReference type="Gene3D" id="1.10.1750.10">
    <property type="match status" value="1"/>
</dbReference>
<feature type="compositionally biased region" description="Low complexity" evidence="9">
    <location>
        <begin position="103"/>
        <end position="120"/>
    </location>
</feature>
<organism evidence="12 13">
    <name type="scientific">[Collinsella] massiliensis</name>
    <dbReference type="NCBI Taxonomy" id="1232426"/>
    <lineage>
        <taxon>Bacteria</taxon>
        <taxon>Bacillati</taxon>
        <taxon>Actinomycetota</taxon>
        <taxon>Coriobacteriia</taxon>
        <taxon>Coriobacteriales</taxon>
        <taxon>Coriobacteriaceae</taxon>
        <taxon>Enorma</taxon>
    </lineage>
</organism>
<dbReference type="PROSITE" id="PS01008">
    <property type="entry name" value="DNAA"/>
    <property type="match status" value="1"/>
</dbReference>
<evidence type="ECO:0000259" key="10">
    <source>
        <dbReference type="SMART" id="SM00382"/>
    </source>
</evidence>
<keyword evidence="1" id="KW-0963">Cytoplasm</keyword>
<dbReference type="InterPro" id="IPR013317">
    <property type="entry name" value="DnaA_dom"/>
</dbReference>
<comment type="similarity">
    <text evidence="8">Belongs to the DnaA family.</text>
</comment>
<dbReference type="AlphaFoldDB" id="A0A1Y3XVR2"/>
<evidence type="ECO:0000256" key="1">
    <source>
        <dbReference type="ARBA" id="ARBA00022490"/>
    </source>
</evidence>
<evidence type="ECO:0000259" key="11">
    <source>
        <dbReference type="SMART" id="SM00760"/>
    </source>
</evidence>
<dbReference type="PANTHER" id="PTHR30050:SF2">
    <property type="entry name" value="CHROMOSOMAL REPLICATION INITIATOR PROTEIN DNAA"/>
    <property type="match status" value="1"/>
</dbReference>
<dbReference type="SUPFAM" id="SSF52540">
    <property type="entry name" value="P-loop containing nucleoside triphosphate hydrolases"/>
    <property type="match status" value="1"/>
</dbReference>
<evidence type="ECO:0000256" key="7">
    <source>
        <dbReference type="RuleBase" id="RU000577"/>
    </source>
</evidence>
<feature type="domain" description="Chromosomal replication initiator DnaA C-terminal" evidence="11">
    <location>
        <begin position="468"/>
        <end position="537"/>
    </location>
</feature>
<dbReference type="GO" id="GO:0008289">
    <property type="term" value="F:lipid binding"/>
    <property type="evidence" value="ECO:0007669"/>
    <property type="project" value="UniProtKB-KW"/>
</dbReference>
<dbReference type="SMART" id="SM00382">
    <property type="entry name" value="AAA"/>
    <property type="match status" value="1"/>
</dbReference>
<dbReference type="Pfam" id="PF00308">
    <property type="entry name" value="Bac_DnaA"/>
    <property type="match status" value="1"/>
</dbReference>
<evidence type="ECO:0000256" key="5">
    <source>
        <dbReference type="ARBA" id="ARBA00023121"/>
    </source>
</evidence>
<sequence length="562" mass="62327">MDTEAKIILDDTISFCERDGRDARLIQILKQSRPLELTDTSLSIEAPTRFAYAYLIKQRDIVERYLEDIAFIPLTLSITVPASITAPTETEPQRSTERAASDHAPAGATHATATAHEPAAEPAPSPASIPIPAPSWDGAPAGGEERVKVTNIISPDELQRLTASVGGHEVPRKVKAEPVRKEPAASGPAVPINSKFTFDNFVYGDENKHAYQSAVRFALLADEPGIYTSLFIYGKSGLGKTHLLLAIENYLSEHSPGIRVKYANSQTYVEDYINELRVQKANGGRILREYHDADVLIIDDIQNIIGKTQSIENFFSLMDEFIRNNKKIAIASDRAPKNLGMDERLTSRFNAGMLCLVSEPGFEMKYEILKRYYEHAVLPDAEARDAAAGLDASGSILSALRTGGGTLTDAQLRHMAEVSGTNIRELESFCERCAGASYECEQKGETLEAEEIDRIADEYFDRAHKRIQISTVQAVVEEFYHVSHEDLCGQKRRKDITQARHIAIYLAYDMCDMTNVAIGAEFDGRDHSTVHYSIKKIEKQLAHDNALCKELQALRNKIILAS</sequence>
<dbReference type="GO" id="GO:0005886">
    <property type="term" value="C:plasma membrane"/>
    <property type="evidence" value="ECO:0007669"/>
    <property type="project" value="TreeGrafter"/>
</dbReference>
<dbReference type="Proteomes" id="UP000195781">
    <property type="component" value="Unassembled WGS sequence"/>
</dbReference>